<evidence type="ECO:0008006" key="3">
    <source>
        <dbReference type="Google" id="ProtNLM"/>
    </source>
</evidence>
<organism evidence="1 2">
    <name type="scientific">Candidatus Yonathbacteria bacterium RIFCSPHIGHO2_02_FULL_44_14</name>
    <dbReference type="NCBI Taxonomy" id="1802724"/>
    <lineage>
        <taxon>Bacteria</taxon>
        <taxon>Candidatus Yonathiibacteriota</taxon>
    </lineage>
</organism>
<dbReference type="Proteomes" id="UP000179118">
    <property type="component" value="Unassembled WGS sequence"/>
</dbReference>
<sequence length="163" mass="19545">MEEQPQKLEFTDTEFDKIRGEAETLYKTFGAVHCPYFGEKINFNTDGLEHLKFKSWNRARSKNDQFMRLKLLRLAPETIRNSKTLQGVFEDKLFVRKKKNKRWEKTLTDVTYYEFVAVLGRKRVKVIVKQILGGEKFFWTLIPYWRTNDLHKRILHEGNPELD</sequence>
<dbReference type="EMBL" id="MHUT01000008">
    <property type="protein sequence ID" value="OHA81401.1"/>
    <property type="molecule type" value="Genomic_DNA"/>
</dbReference>
<evidence type="ECO:0000313" key="2">
    <source>
        <dbReference type="Proteomes" id="UP000179118"/>
    </source>
</evidence>
<name>A0A1G2SAP4_9BACT</name>
<protein>
    <recommendedName>
        <fullName evidence="3">Phage-Barnase-EndoU-ColicinE5/D-RelE like nuclease 2 domain-containing protein</fullName>
    </recommendedName>
</protein>
<evidence type="ECO:0000313" key="1">
    <source>
        <dbReference type="EMBL" id="OHA81401.1"/>
    </source>
</evidence>
<accession>A0A1G2SAP4</accession>
<comment type="caution">
    <text evidence="1">The sequence shown here is derived from an EMBL/GenBank/DDBJ whole genome shotgun (WGS) entry which is preliminary data.</text>
</comment>
<dbReference type="AlphaFoldDB" id="A0A1G2SAP4"/>
<gene>
    <name evidence="1" type="ORF">A3D51_03265</name>
</gene>
<reference evidence="1 2" key="1">
    <citation type="journal article" date="2016" name="Nat. Commun.">
        <title>Thousands of microbial genomes shed light on interconnected biogeochemical processes in an aquifer system.</title>
        <authorList>
            <person name="Anantharaman K."/>
            <person name="Brown C.T."/>
            <person name="Hug L.A."/>
            <person name="Sharon I."/>
            <person name="Castelle C.J."/>
            <person name="Probst A.J."/>
            <person name="Thomas B.C."/>
            <person name="Singh A."/>
            <person name="Wilkins M.J."/>
            <person name="Karaoz U."/>
            <person name="Brodie E.L."/>
            <person name="Williams K.H."/>
            <person name="Hubbard S.S."/>
            <person name="Banfield J.F."/>
        </authorList>
    </citation>
    <scope>NUCLEOTIDE SEQUENCE [LARGE SCALE GENOMIC DNA]</scope>
</reference>
<proteinExistence type="predicted"/>